<reference evidence="2" key="1">
    <citation type="journal article" date="2019" name="Environ. Microbiol.">
        <title>Fungal ecological strategies reflected in gene transcription - a case study of two litter decomposers.</title>
        <authorList>
            <person name="Barbi F."/>
            <person name="Kohler A."/>
            <person name="Barry K."/>
            <person name="Baskaran P."/>
            <person name="Daum C."/>
            <person name="Fauchery L."/>
            <person name="Ihrmark K."/>
            <person name="Kuo A."/>
            <person name="LaButti K."/>
            <person name="Lipzen A."/>
            <person name="Morin E."/>
            <person name="Grigoriev I.V."/>
            <person name="Henrissat B."/>
            <person name="Lindahl B."/>
            <person name="Martin F."/>
        </authorList>
    </citation>
    <scope>NUCLEOTIDE SEQUENCE</scope>
    <source>
        <strain evidence="2">JB14</strain>
    </source>
</reference>
<keyword evidence="1" id="KW-0472">Membrane</keyword>
<keyword evidence="1" id="KW-0812">Transmembrane</keyword>
<gene>
    <name evidence="2" type="ORF">BT96DRAFT_991271</name>
</gene>
<keyword evidence="3" id="KW-1185">Reference proteome</keyword>
<name>A0A6A4HVR9_9AGAR</name>
<evidence type="ECO:0000313" key="2">
    <source>
        <dbReference type="EMBL" id="KAE9402296.1"/>
    </source>
</evidence>
<feature type="transmembrane region" description="Helical" evidence="1">
    <location>
        <begin position="63"/>
        <end position="80"/>
    </location>
</feature>
<protein>
    <submittedName>
        <fullName evidence="2">Uncharacterized protein</fullName>
    </submittedName>
</protein>
<keyword evidence="1" id="KW-1133">Transmembrane helix</keyword>
<proteinExistence type="predicted"/>
<feature type="transmembrane region" description="Helical" evidence="1">
    <location>
        <begin position="100"/>
        <end position="120"/>
    </location>
</feature>
<dbReference type="OrthoDB" id="2985334at2759"/>
<sequence length="194" mass="21525">MARVDPHLTFGCEVALDVDLALLGELEQVQHLFLRRLLSLHRRSILVVFFSETGLIPIRYRRIGLALGFLSYLLGLPMTHLAKAALENAFSLASHGHSSWINNLIIILARLPVTVVCTLNDLRDPKRIERLTDQVMQSCEASIQISLETQNGTVLLFHVNGGYVGSVKRVSKMNAMPYSHAKGTALCYIFAIAS</sequence>
<evidence type="ECO:0000256" key="1">
    <source>
        <dbReference type="SAM" id="Phobius"/>
    </source>
</evidence>
<evidence type="ECO:0000313" key="3">
    <source>
        <dbReference type="Proteomes" id="UP000799118"/>
    </source>
</evidence>
<dbReference type="AlphaFoldDB" id="A0A6A4HVR9"/>
<accession>A0A6A4HVR9</accession>
<organism evidence="2 3">
    <name type="scientific">Gymnopus androsaceus JB14</name>
    <dbReference type="NCBI Taxonomy" id="1447944"/>
    <lineage>
        <taxon>Eukaryota</taxon>
        <taxon>Fungi</taxon>
        <taxon>Dikarya</taxon>
        <taxon>Basidiomycota</taxon>
        <taxon>Agaricomycotina</taxon>
        <taxon>Agaricomycetes</taxon>
        <taxon>Agaricomycetidae</taxon>
        <taxon>Agaricales</taxon>
        <taxon>Marasmiineae</taxon>
        <taxon>Omphalotaceae</taxon>
        <taxon>Gymnopus</taxon>
    </lineage>
</organism>
<dbReference type="EMBL" id="ML769436">
    <property type="protein sequence ID" value="KAE9402296.1"/>
    <property type="molecule type" value="Genomic_DNA"/>
</dbReference>
<dbReference type="Proteomes" id="UP000799118">
    <property type="component" value="Unassembled WGS sequence"/>
</dbReference>